<proteinExistence type="predicted"/>
<dbReference type="Proteomes" id="UP000184387">
    <property type="component" value="Unassembled WGS sequence"/>
</dbReference>
<evidence type="ECO:0000313" key="3">
    <source>
        <dbReference type="Proteomes" id="UP000184387"/>
    </source>
</evidence>
<name>A0A1M6GXT0_9PROT</name>
<dbReference type="OrthoDB" id="7276956at2"/>
<protein>
    <submittedName>
        <fullName evidence="2">Uncharacterized protein</fullName>
    </submittedName>
</protein>
<keyword evidence="3" id="KW-1185">Reference proteome</keyword>
<feature type="region of interest" description="Disordered" evidence="1">
    <location>
        <begin position="1"/>
        <end position="81"/>
    </location>
</feature>
<dbReference type="EMBL" id="FQZF01000009">
    <property type="protein sequence ID" value="SHJ14731.1"/>
    <property type="molecule type" value="Genomic_DNA"/>
</dbReference>
<reference evidence="2 3" key="1">
    <citation type="submission" date="2016-11" db="EMBL/GenBank/DDBJ databases">
        <authorList>
            <person name="Jaros S."/>
            <person name="Januszkiewicz K."/>
            <person name="Wedrychowicz H."/>
        </authorList>
    </citation>
    <scope>NUCLEOTIDE SEQUENCE [LARGE SCALE GENOMIC DNA]</scope>
    <source>
        <strain evidence="2 3">DSM 14916</strain>
    </source>
</reference>
<evidence type="ECO:0000256" key="1">
    <source>
        <dbReference type="SAM" id="MobiDB-lite"/>
    </source>
</evidence>
<dbReference type="AlphaFoldDB" id="A0A1M6GXT0"/>
<evidence type="ECO:0000313" key="2">
    <source>
        <dbReference type="EMBL" id="SHJ14731.1"/>
    </source>
</evidence>
<accession>A0A1M6GXT0</accession>
<sequence length="81" mass="8400">MDKDRTDQKRDQETNSWVSDLKPGAGSQAKADKAVEDSFPASDPANMNTGTTGFIAPDGEDLGKKTDEGGGEAGTRSGGKP</sequence>
<organism evidence="2 3">
    <name type="scientific">Muricoccus roseus</name>
    <dbReference type="NCBI Taxonomy" id="198092"/>
    <lineage>
        <taxon>Bacteria</taxon>
        <taxon>Pseudomonadati</taxon>
        <taxon>Pseudomonadota</taxon>
        <taxon>Alphaproteobacteria</taxon>
        <taxon>Acetobacterales</taxon>
        <taxon>Roseomonadaceae</taxon>
        <taxon>Muricoccus</taxon>
    </lineage>
</organism>
<gene>
    <name evidence="2" type="ORF">SAMN02745194_01847</name>
</gene>
<feature type="compositionally biased region" description="Gly residues" evidence="1">
    <location>
        <begin position="71"/>
        <end position="81"/>
    </location>
</feature>
<feature type="compositionally biased region" description="Basic and acidic residues" evidence="1">
    <location>
        <begin position="1"/>
        <end position="13"/>
    </location>
</feature>
<dbReference type="RefSeq" id="WP_073133872.1">
    <property type="nucleotide sequence ID" value="NZ_FQZF01000009.1"/>
</dbReference>